<feature type="region of interest" description="Disordered" evidence="1">
    <location>
        <begin position="30"/>
        <end position="119"/>
    </location>
</feature>
<evidence type="ECO:0000313" key="3">
    <source>
        <dbReference type="EMBL" id="KAL0475938.1"/>
    </source>
</evidence>
<feature type="compositionally biased region" description="Polar residues" evidence="1">
    <location>
        <begin position="106"/>
        <end position="115"/>
    </location>
</feature>
<dbReference type="InterPro" id="IPR010730">
    <property type="entry name" value="HET"/>
</dbReference>
<comment type="caution">
    <text evidence="3">The sequence shown here is derived from an EMBL/GenBank/DDBJ whole genome shotgun (WGS) entry which is preliminary data.</text>
</comment>
<feature type="domain" description="Heterokaryon incompatibility" evidence="2">
    <location>
        <begin position="283"/>
        <end position="381"/>
    </location>
</feature>
<dbReference type="PANTHER" id="PTHR33112">
    <property type="entry name" value="DOMAIN PROTEIN, PUTATIVE-RELATED"/>
    <property type="match status" value="1"/>
</dbReference>
<name>A0ABR3DVL6_NEUIN</name>
<gene>
    <name evidence="3" type="ORF">QR685DRAFT_541167</name>
</gene>
<organism evidence="3 4">
    <name type="scientific">Neurospora intermedia</name>
    <dbReference type="NCBI Taxonomy" id="5142"/>
    <lineage>
        <taxon>Eukaryota</taxon>
        <taxon>Fungi</taxon>
        <taxon>Dikarya</taxon>
        <taxon>Ascomycota</taxon>
        <taxon>Pezizomycotina</taxon>
        <taxon>Sordariomycetes</taxon>
        <taxon>Sordariomycetidae</taxon>
        <taxon>Sordariales</taxon>
        <taxon>Sordariaceae</taxon>
        <taxon>Neurospora</taxon>
    </lineage>
</organism>
<dbReference type="PANTHER" id="PTHR33112:SF10">
    <property type="entry name" value="TOL"/>
    <property type="match status" value="1"/>
</dbReference>
<dbReference type="Proteomes" id="UP001451303">
    <property type="component" value="Unassembled WGS sequence"/>
</dbReference>
<proteinExistence type="predicted"/>
<feature type="compositionally biased region" description="Polar residues" evidence="1">
    <location>
        <begin position="35"/>
        <end position="48"/>
    </location>
</feature>
<dbReference type="Pfam" id="PF06985">
    <property type="entry name" value="HET"/>
    <property type="match status" value="1"/>
</dbReference>
<evidence type="ECO:0000313" key="4">
    <source>
        <dbReference type="Proteomes" id="UP001451303"/>
    </source>
</evidence>
<sequence length="789" mass="89274">MDSRQATMPLSFKTGFLASLFRRPPDILMAGEGRSISTPTAIHPSSSAGPDASQYAPVDAPNPPPSPTESGPAAESLLSYKHTSTKPVSALESGSRPKETEPGLTAATSGPSDSDVNYDPGYTDNDNLCETCHCLLEPDRKLDGWKVETSVVKSLEHEQYGQFFEVKLLVSDKGGKWKTQSASVNLYRKSENEFSENHPQCVDYHPSKQVAGNPGPYGTNTGSDLSWQIASRWMAKCLSSHQKCNQSQGVAPPLPTRVIDVGLMSEPCSPRLHVVTENTSGRYATLSHRWASRGMLKLEVNNFEESQREIPWKSLPKTYQDAIEATRRLGIRYIWIDFLCIIQDSPGGKDWIAESAKMTSVYENSHVNFAAADAVDSTQGYYYAAASHRFAHNVAEAPLYRRGWVRQERTLAPRIIHYCAKQLYWECLESIASESFPDGLPHCIEYTQVAGGFDRHPHGIDLAPRSGCVCREWQRIRHPESDVKKYLLDGSSPSFKKYFDSLVLWNRVVFQYQALDLTFESDKLVAISGLARMHSRFLNTRYLAGLWLEHLPIQLLWYRDWMEDPDTRSRNEYIAPSWSYASFRGPIQPPYILGRGLFREILEQWYRPIIQVLDATIALVDEKNPFGAVSGGVLRINGPLANSSLIKNCGFFGNITTCQMVITYPKRMDTVGNCYMDRMRYDRQIETKQKPIYLLPVMPDISFRWGWGQAQVSGLMLEETTDENTFRRVRVFEVRRPKHEFGMFVVPRPRQKEDAYGVGMLQDACRSQNGLDEDGEFPEWGKFRTITLV</sequence>
<accession>A0ABR3DVL6</accession>
<reference evidence="3 4" key="1">
    <citation type="submission" date="2023-09" db="EMBL/GenBank/DDBJ databases">
        <title>Multi-omics analysis of a traditional fermented food reveals byproduct-associated fungal strains for waste-to-food upcycling.</title>
        <authorList>
            <consortium name="Lawrence Berkeley National Laboratory"/>
            <person name="Rekdal V.M."/>
            <person name="Villalobos-Escobedo J.M."/>
            <person name="Rodriguez-Valeron N."/>
            <person name="Garcia M.O."/>
            <person name="Vasquez D.P."/>
            <person name="Damayanti I."/>
            <person name="Sorensen P.M."/>
            <person name="Baidoo E.E."/>
            <person name="De Carvalho A.C."/>
            <person name="Riley R."/>
            <person name="Lipzen A."/>
            <person name="He G."/>
            <person name="Yan M."/>
            <person name="Haridas S."/>
            <person name="Daum C."/>
            <person name="Yoshinaga Y."/>
            <person name="Ng V."/>
            <person name="Grigoriev I.V."/>
            <person name="Munk R."/>
            <person name="Nuraida L."/>
            <person name="Wijaya C.H."/>
            <person name="Morales P.-C."/>
            <person name="Keasling J.D."/>
        </authorList>
    </citation>
    <scope>NUCLEOTIDE SEQUENCE [LARGE SCALE GENOMIC DNA]</scope>
    <source>
        <strain evidence="3 4">FGSC 2613</strain>
    </source>
</reference>
<keyword evidence="4" id="KW-1185">Reference proteome</keyword>
<evidence type="ECO:0000259" key="2">
    <source>
        <dbReference type="Pfam" id="PF06985"/>
    </source>
</evidence>
<evidence type="ECO:0000256" key="1">
    <source>
        <dbReference type="SAM" id="MobiDB-lite"/>
    </source>
</evidence>
<protein>
    <submittedName>
        <fullName evidence="3">Heterokaryon incompatibility protein domain-containing protein</fullName>
    </submittedName>
</protein>
<dbReference type="EMBL" id="JAVLET010000001">
    <property type="protein sequence ID" value="KAL0475938.1"/>
    <property type="molecule type" value="Genomic_DNA"/>
</dbReference>